<proteinExistence type="predicted"/>
<gene>
    <name evidence="2" type="ORF">ACFSCY_15500</name>
</gene>
<dbReference type="NCBIfam" id="TIGR00199">
    <property type="entry name" value="PncC_domain"/>
    <property type="match status" value="1"/>
</dbReference>
<name>A0ABW4FJT9_9PSEU</name>
<comment type="caution">
    <text evidence="2">The sequence shown here is derived from an EMBL/GenBank/DDBJ whole genome shotgun (WGS) entry which is preliminary data.</text>
</comment>
<keyword evidence="3" id="KW-1185">Reference proteome</keyword>
<feature type="domain" description="CinA C-terminal" evidence="1">
    <location>
        <begin position="12"/>
        <end position="156"/>
    </location>
</feature>
<dbReference type="RefSeq" id="WP_343970746.1">
    <property type="nucleotide sequence ID" value="NZ_BAAAJG010000002.1"/>
</dbReference>
<dbReference type="InterPro" id="IPR008136">
    <property type="entry name" value="CinA_C"/>
</dbReference>
<sequence>MQSTTEQERRDEMAARVSELARRHNITVAVAESLTGGNVATALAAAKRASQWFRGSLVAYASEVKHEVLGVPEGPVVSAEAAETMATGVRKLLRADVAVGVTGAGGPEPQDGQPPGTVFVAVDDGSERRVQHLSLQGEPPEVVIKAAAKTLEMLVDRLEART</sequence>
<protein>
    <submittedName>
        <fullName evidence="2">CinA family protein</fullName>
    </submittedName>
</protein>
<dbReference type="Pfam" id="PF02464">
    <property type="entry name" value="CinA"/>
    <property type="match status" value="1"/>
</dbReference>
<dbReference type="SUPFAM" id="SSF142433">
    <property type="entry name" value="CinA-like"/>
    <property type="match status" value="1"/>
</dbReference>
<dbReference type="EMBL" id="JBHUCP010000009">
    <property type="protein sequence ID" value="MFD1530850.1"/>
    <property type="molecule type" value="Genomic_DNA"/>
</dbReference>
<reference evidence="3" key="1">
    <citation type="journal article" date="2019" name="Int. J. Syst. Evol. Microbiol.">
        <title>The Global Catalogue of Microorganisms (GCM) 10K type strain sequencing project: providing services to taxonomists for standard genome sequencing and annotation.</title>
        <authorList>
            <consortium name="The Broad Institute Genomics Platform"/>
            <consortium name="The Broad Institute Genome Sequencing Center for Infectious Disease"/>
            <person name="Wu L."/>
            <person name="Ma J."/>
        </authorList>
    </citation>
    <scope>NUCLEOTIDE SEQUENCE [LARGE SCALE GENOMIC DNA]</scope>
    <source>
        <strain evidence="3">JCM 12165</strain>
    </source>
</reference>
<organism evidence="2 3">
    <name type="scientific">Pseudonocardia aurantiaca</name>
    <dbReference type="NCBI Taxonomy" id="75290"/>
    <lineage>
        <taxon>Bacteria</taxon>
        <taxon>Bacillati</taxon>
        <taxon>Actinomycetota</taxon>
        <taxon>Actinomycetes</taxon>
        <taxon>Pseudonocardiales</taxon>
        <taxon>Pseudonocardiaceae</taxon>
        <taxon>Pseudonocardia</taxon>
    </lineage>
</organism>
<evidence type="ECO:0000313" key="3">
    <source>
        <dbReference type="Proteomes" id="UP001597145"/>
    </source>
</evidence>
<dbReference type="Proteomes" id="UP001597145">
    <property type="component" value="Unassembled WGS sequence"/>
</dbReference>
<dbReference type="InterPro" id="IPR036653">
    <property type="entry name" value="CinA-like_C"/>
</dbReference>
<evidence type="ECO:0000313" key="2">
    <source>
        <dbReference type="EMBL" id="MFD1530850.1"/>
    </source>
</evidence>
<evidence type="ECO:0000259" key="1">
    <source>
        <dbReference type="Pfam" id="PF02464"/>
    </source>
</evidence>
<accession>A0ABW4FJT9</accession>
<dbReference type="Gene3D" id="3.90.950.20">
    <property type="entry name" value="CinA-like"/>
    <property type="match status" value="1"/>
</dbReference>